<dbReference type="HOGENOM" id="CLU_2776067_0_0_1"/>
<feature type="compositionally biased region" description="Polar residues" evidence="1">
    <location>
        <begin position="15"/>
        <end position="26"/>
    </location>
</feature>
<reference evidence="4" key="1">
    <citation type="submission" date="2010-07" db="EMBL/GenBank/DDBJ databases">
        <title>The genome sequence of Gaeumannomyces graminis var. tritici strain R3-111a-1.</title>
        <authorList>
            <consortium name="The Broad Institute Genome Sequencing Platform"/>
            <person name="Ma L.-J."/>
            <person name="Dead R."/>
            <person name="Young S."/>
            <person name="Zeng Q."/>
            <person name="Koehrsen M."/>
            <person name="Alvarado L."/>
            <person name="Berlin A."/>
            <person name="Chapman S.B."/>
            <person name="Chen Z."/>
            <person name="Freedman E."/>
            <person name="Gellesch M."/>
            <person name="Goldberg J."/>
            <person name="Griggs A."/>
            <person name="Gujja S."/>
            <person name="Heilman E.R."/>
            <person name="Heiman D."/>
            <person name="Hepburn T."/>
            <person name="Howarth C."/>
            <person name="Jen D."/>
            <person name="Larson L."/>
            <person name="Mehta T."/>
            <person name="Neiman D."/>
            <person name="Pearson M."/>
            <person name="Roberts A."/>
            <person name="Saif S."/>
            <person name="Shea T."/>
            <person name="Shenoy N."/>
            <person name="Sisk P."/>
            <person name="Stolte C."/>
            <person name="Sykes S."/>
            <person name="Walk T."/>
            <person name="White J."/>
            <person name="Yandava C."/>
            <person name="Haas B."/>
            <person name="Nusbaum C."/>
            <person name="Birren B."/>
        </authorList>
    </citation>
    <scope>NUCLEOTIDE SEQUENCE [LARGE SCALE GENOMIC DNA]</scope>
    <source>
        <strain evidence="4">R3-111a-1</strain>
    </source>
</reference>
<protein>
    <submittedName>
        <fullName evidence="2 3">Uncharacterized protein</fullName>
    </submittedName>
</protein>
<dbReference type="RefSeq" id="XP_009220783.1">
    <property type="nucleotide sequence ID" value="XM_009222519.1"/>
</dbReference>
<organism evidence="2">
    <name type="scientific">Gaeumannomyces tritici (strain R3-111a-1)</name>
    <name type="common">Wheat and barley take-all root rot fungus</name>
    <name type="synonym">Gaeumannomyces graminis var. tritici</name>
    <dbReference type="NCBI Taxonomy" id="644352"/>
    <lineage>
        <taxon>Eukaryota</taxon>
        <taxon>Fungi</taxon>
        <taxon>Dikarya</taxon>
        <taxon>Ascomycota</taxon>
        <taxon>Pezizomycotina</taxon>
        <taxon>Sordariomycetes</taxon>
        <taxon>Sordariomycetidae</taxon>
        <taxon>Magnaporthales</taxon>
        <taxon>Magnaporthaceae</taxon>
        <taxon>Gaeumannomyces</taxon>
    </lineage>
</organism>
<evidence type="ECO:0000313" key="2">
    <source>
        <dbReference type="EMBL" id="EJT79638.1"/>
    </source>
</evidence>
<proteinExistence type="predicted"/>
<dbReference type="AlphaFoldDB" id="J3NTX3"/>
<gene>
    <name evidence="3" type="primary">20345180</name>
    <name evidence="2" type="ORF">GGTG_04722</name>
</gene>
<reference evidence="2" key="2">
    <citation type="submission" date="2010-07" db="EMBL/GenBank/DDBJ databases">
        <authorList>
            <consortium name="The Broad Institute Genome Sequencing Platform"/>
            <consortium name="Broad Institute Genome Sequencing Center for Infectious Disease"/>
            <person name="Ma L.-J."/>
            <person name="Dead R."/>
            <person name="Young S."/>
            <person name="Zeng Q."/>
            <person name="Koehrsen M."/>
            <person name="Alvarado L."/>
            <person name="Berlin A."/>
            <person name="Chapman S.B."/>
            <person name="Chen Z."/>
            <person name="Freedman E."/>
            <person name="Gellesch M."/>
            <person name="Goldberg J."/>
            <person name="Griggs A."/>
            <person name="Gujja S."/>
            <person name="Heilman E.R."/>
            <person name="Heiman D."/>
            <person name="Hepburn T."/>
            <person name="Howarth C."/>
            <person name="Jen D."/>
            <person name="Larson L."/>
            <person name="Mehta T."/>
            <person name="Neiman D."/>
            <person name="Pearson M."/>
            <person name="Roberts A."/>
            <person name="Saif S."/>
            <person name="Shea T."/>
            <person name="Shenoy N."/>
            <person name="Sisk P."/>
            <person name="Stolte C."/>
            <person name="Sykes S."/>
            <person name="Walk T."/>
            <person name="White J."/>
            <person name="Yandava C."/>
            <person name="Haas B."/>
            <person name="Nusbaum C."/>
            <person name="Birren B."/>
        </authorList>
    </citation>
    <scope>NUCLEOTIDE SEQUENCE</scope>
    <source>
        <strain evidence="2">R3-111a-1</strain>
    </source>
</reference>
<keyword evidence="4" id="KW-1185">Reference proteome</keyword>
<feature type="region of interest" description="Disordered" evidence="1">
    <location>
        <begin position="1"/>
        <end position="34"/>
    </location>
</feature>
<evidence type="ECO:0000313" key="3">
    <source>
        <dbReference type="EnsemblFungi" id="EJT79638"/>
    </source>
</evidence>
<evidence type="ECO:0000256" key="1">
    <source>
        <dbReference type="SAM" id="MobiDB-lite"/>
    </source>
</evidence>
<accession>J3NTX3</accession>
<sequence length="69" mass="7771">MDPIRSPPGKRASLANRTTNQPTNHKQAGRGLIGPLQRGLHAGKRLIPGWSLYEQSSVEKRFSEYEKWA</sequence>
<dbReference type="VEuPathDB" id="FungiDB:GGTG_04722"/>
<reference evidence="2" key="3">
    <citation type="submission" date="2010-09" db="EMBL/GenBank/DDBJ databases">
        <title>Annotation of Gaeumannomyces graminis var. tritici R3-111a-1.</title>
        <authorList>
            <consortium name="The Broad Institute Genome Sequencing Platform"/>
            <person name="Ma L.-J."/>
            <person name="Dead R."/>
            <person name="Young S.K."/>
            <person name="Zeng Q."/>
            <person name="Gargeya S."/>
            <person name="Fitzgerald M."/>
            <person name="Haas B."/>
            <person name="Abouelleil A."/>
            <person name="Alvarado L."/>
            <person name="Arachchi H.M."/>
            <person name="Berlin A."/>
            <person name="Brown A."/>
            <person name="Chapman S.B."/>
            <person name="Chen Z."/>
            <person name="Dunbar C."/>
            <person name="Freedman E."/>
            <person name="Gearin G."/>
            <person name="Gellesch M."/>
            <person name="Goldberg J."/>
            <person name="Griggs A."/>
            <person name="Gujja S."/>
            <person name="Heiman D."/>
            <person name="Howarth C."/>
            <person name="Larson L."/>
            <person name="Lui A."/>
            <person name="MacDonald P.J.P."/>
            <person name="Mehta T."/>
            <person name="Montmayeur A."/>
            <person name="Murphy C."/>
            <person name="Neiman D."/>
            <person name="Pearson M."/>
            <person name="Priest M."/>
            <person name="Roberts A."/>
            <person name="Saif S."/>
            <person name="Shea T."/>
            <person name="Shenoy N."/>
            <person name="Sisk P."/>
            <person name="Stolte C."/>
            <person name="Sykes S."/>
            <person name="Yandava C."/>
            <person name="Wortman J."/>
            <person name="Nusbaum C."/>
            <person name="Birren B."/>
        </authorList>
    </citation>
    <scope>NUCLEOTIDE SEQUENCE</scope>
    <source>
        <strain evidence="2">R3-111a-1</strain>
    </source>
</reference>
<dbReference type="EnsemblFungi" id="EJT79638">
    <property type="protein sequence ID" value="EJT79638"/>
    <property type="gene ID" value="GGTG_04722"/>
</dbReference>
<evidence type="ECO:0000313" key="4">
    <source>
        <dbReference type="Proteomes" id="UP000006039"/>
    </source>
</evidence>
<reference evidence="3" key="4">
    <citation type="journal article" date="2015" name="G3 (Bethesda)">
        <title>Genome sequences of three phytopathogenic species of the Magnaporthaceae family of fungi.</title>
        <authorList>
            <person name="Okagaki L.H."/>
            <person name="Nunes C.C."/>
            <person name="Sailsbery J."/>
            <person name="Clay B."/>
            <person name="Brown D."/>
            <person name="John T."/>
            <person name="Oh Y."/>
            <person name="Young N."/>
            <person name="Fitzgerald M."/>
            <person name="Haas B.J."/>
            <person name="Zeng Q."/>
            <person name="Young S."/>
            <person name="Adiconis X."/>
            <person name="Fan L."/>
            <person name="Levin J.Z."/>
            <person name="Mitchell T.K."/>
            <person name="Okubara P.A."/>
            <person name="Farman M.L."/>
            <person name="Kohn L.M."/>
            <person name="Birren B."/>
            <person name="Ma L.-J."/>
            <person name="Dean R.A."/>
        </authorList>
    </citation>
    <scope>NUCLEOTIDE SEQUENCE</scope>
    <source>
        <strain evidence="3">R3-111a-1</strain>
    </source>
</reference>
<dbReference type="GeneID" id="20345180"/>
<dbReference type="Proteomes" id="UP000006039">
    <property type="component" value="Unassembled WGS sequence"/>
</dbReference>
<dbReference type="EMBL" id="GL385396">
    <property type="protein sequence ID" value="EJT79638.1"/>
    <property type="molecule type" value="Genomic_DNA"/>
</dbReference>
<reference evidence="3" key="5">
    <citation type="submission" date="2018-04" db="UniProtKB">
        <authorList>
            <consortium name="EnsemblFungi"/>
        </authorList>
    </citation>
    <scope>IDENTIFICATION</scope>
    <source>
        <strain evidence="3">R3-111a-1</strain>
    </source>
</reference>
<name>J3NTX3_GAET3</name>